<dbReference type="RefSeq" id="WP_373391011.1">
    <property type="nucleotide sequence ID" value="NZ_JBCFQK010000005.1"/>
</dbReference>
<evidence type="ECO:0000256" key="1">
    <source>
        <dbReference type="SAM" id="Phobius"/>
    </source>
</evidence>
<feature type="transmembrane region" description="Helical" evidence="1">
    <location>
        <begin position="110"/>
        <end position="129"/>
    </location>
</feature>
<reference evidence="2 3" key="1">
    <citation type="submission" date="2024-04" db="EMBL/GenBank/DDBJ databases">
        <title>New Clade of Flavobacterium.</title>
        <authorList>
            <person name="Matos L."/>
            <person name="Proenca D.N."/>
            <person name="Fransisco R.M."/>
            <person name="Chung A.P."/>
            <person name="Maccario L."/>
            <person name="Sorensen S.J."/>
            <person name="Morais P.V."/>
        </authorList>
    </citation>
    <scope>NUCLEOTIDE SEQUENCE [LARGE SCALE GENOMIC DNA]</scope>
    <source>
        <strain evidence="2 3">FBOR7N2.3</strain>
    </source>
</reference>
<name>A0ABV4TIP7_9FLAO</name>
<keyword evidence="1" id="KW-0472">Membrane</keyword>
<feature type="transmembrane region" description="Helical" evidence="1">
    <location>
        <begin position="200"/>
        <end position="222"/>
    </location>
</feature>
<gene>
    <name evidence="2" type="ORF">AAGV33_05800</name>
</gene>
<evidence type="ECO:0008006" key="4">
    <source>
        <dbReference type="Google" id="ProtNLM"/>
    </source>
</evidence>
<dbReference type="Proteomes" id="UP001574170">
    <property type="component" value="Unassembled WGS sequence"/>
</dbReference>
<keyword evidence="1" id="KW-1133">Transmembrane helix</keyword>
<protein>
    <recommendedName>
        <fullName evidence="4">ABC transporter permease</fullName>
    </recommendedName>
</protein>
<feature type="transmembrane region" description="Helical" evidence="1">
    <location>
        <begin position="27"/>
        <end position="46"/>
    </location>
</feature>
<keyword evidence="3" id="KW-1185">Reference proteome</keyword>
<feature type="transmembrane region" description="Helical" evidence="1">
    <location>
        <begin position="61"/>
        <end position="83"/>
    </location>
</feature>
<comment type="caution">
    <text evidence="2">The sequence shown here is derived from an EMBL/GenBank/DDBJ whole genome shotgun (WGS) entry which is preliminary data.</text>
</comment>
<organism evidence="2 3">
    <name type="scientific">Flavobacterium magnesitis</name>
    <dbReference type="NCBI Taxonomy" id="3138077"/>
    <lineage>
        <taxon>Bacteria</taxon>
        <taxon>Pseudomonadati</taxon>
        <taxon>Bacteroidota</taxon>
        <taxon>Flavobacteriia</taxon>
        <taxon>Flavobacteriales</taxon>
        <taxon>Flavobacteriaceae</taxon>
        <taxon>Flavobacterium</taxon>
    </lineage>
</organism>
<dbReference type="EMBL" id="JBCFQK010000005">
    <property type="protein sequence ID" value="MFA9193913.1"/>
    <property type="molecule type" value="Genomic_DNA"/>
</dbReference>
<keyword evidence="1" id="KW-0812">Transmembrane</keyword>
<sequence length="273" mass="31751">MPFNNHFNLKRFVRLFQQDLLINRTKYLLSLLGLVLITYLLSYWFLNAAKDSMIKYENSIYNNYMICFVFFMMAVGIVVGTAFPDLTDKIKTANYLLSPASTFEKFLAQFLLRMGFFIPIALGIFWIAIRLAKASLIPGDSGLDPSLIPYFEFRFLITRNIDKMWSIPEILIMIFGFFSYGAYLFAGATYFKRYALIKTVVVSGIAFGSCILFSMLLSHIFYPQETNDFEVKFKDFLVLDNVHSGEFFILLLSLFSWLFFLPITYFKLKEKEA</sequence>
<accession>A0ABV4TIP7</accession>
<evidence type="ECO:0000313" key="2">
    <source>
        <dbReference type="EMBL" id="MFA9193913.1"/>
    </source>
</evidence>
<feature type="transmembrane region" description="Helical" evidence="1">
    <location>
        <begin position="247"/>
        <end position="266"/>
    </location>
</feature>
<proteinExistence type="predicted"/>
<evidence type="ECO:0000313" key="3">
    <source>
        <dbReference type="Proteomes" id="UP001574170"/>
    </source>
</evidence>
<feature type="transmembrane region" description="Helical" evidence="1">
    <location>
        <begin position="170"/>
        <end position="191"/>
    </location>
</feature>